<accession>A0A7W8G015</accession>
<dbReference type="RefSeq" id="WP_183961261.1">
    <property type="nucleotide sequence ID" value="NZ_JACHHP010000004.1"/>
</dbReference>
<protein>
    <recommendedName>
        <fullName evidence="3">NTF2 fold immunity protein domain-containing protein</fullName>
    </recommendedName>
</protein>
<keyword evidence="2" id="KW-1185">Reference proteome</keyword>
<name>A0A7W8G015_9GAMM</name>
<reference evidence="1 2" key="1">
    <citation type="submission" date="2020-08" db="EMBL/GenBank/DDBJ databases">
        <title>Genomic Encyclopedia of Type Strains, Phase IV (KMG-IV): sequencing the most valuable type-strain genomes for metagenomic binning, comparative biology and taxonomic classification.</title>
        <authorList>
            <person name="Goeker M."/>
        </authorList>
    </citation>
    <scope>NUCLEOTIDE SEQUENCE [LARGE SCALE GENOMIC DNA]</scope>
    <source>
        <strain evidence="1 2">DSM 24163</strain>
    </source>
</reference>
<sequence>MQRALERWSLLIKHEAGAAWEYLSPGYREVHPKDVYAEEMSRRPVRWTKVEPYQTAPDEEGIGAVQCNEEGTVCDLRLRVYFKIRSHLTSVGLIDNFSVVKESWIKVKGRWYLVPQDAS</sequence>
<evidence type="ECO:0008006" key="3">
    <source>
        <dbReference type="Google" id="ProtNLM"/>
    </source>
</evidence>
<evidence type="ECO:0000313" key="2">
    <source>
        <dbReference type="Proteomes" id="UP000521199"/>
    </source>
</evidence>
<dbReference type="AlphaFoldDB" id="A0A7W8G015"/>
<dbReference type="Proteomes" id="UP000521199">
    <property type="component" value="Unassembled WGS sequence"/>
</dbReference>
<evidence type="ECO:0000313" key="1">
    <source>
        <dbReference type="EMBL" id="MBB5208701.1"/>
    </source>
</evidence>
<comment type="caution">
    <text evidence="1">The sequence shown here is derived from an EMBL/GenBank/DDBJ whole genome shotgun (WGS) entry which is preliminary data.</text>
</comment>
<gene>
    <name evidence="1" type="ORF">HNQ52_002251</name>
</gene>
<dbReference type="EMBL" id="JACHHP010000004">
    <property type="protein sequence ID" value="MBB5208701.1"/>
    <property type="molecule type" value="Genomic_DNA"/>
</dbReference>
<proteinExistence type="predicted"/>
<organism evidence="1 2">
    <name type="scientific">Chiayiivirga flava</name>
    <dbReference type="NCBI Taxonomy" id="659595"/>
    <lineage>
        <taxon>Bacteria</taxon>
        <taxon>Pseudomonadati</taxon>
        <taxon>Pseudomonadota</taxon>
        <taxon>Gammaproteobacteria</taxon>
        <taxon>Lysobacterales</taxon>
        <taxon>Lysobacteraceae</taxon>
        <taxon>Chiayiivirga</taxon>
    </lineage>
</organism>